<feature type="transmembrane region" description="Helical" evidence="9">
    <location>
        <begin position="136"/>
        <end position="159"/>
    </location>
</feature>
<keyword evidence="4 9" id="KW-0808">Transferase</keyword>
<dbReference type="Pfam" id="PF00795">
    <property type="entry name" value="CN_hydrolase"/>
    <property type="match status" value="1"/>
</dbReference>
<sequence>MKNLAHRIILVWGWRRLLLAFLAGAVGALAMPPFGALPALAVSFTIAVWILDGSAADVGRLSRATLGHAALAGWFFGFGYFVAGLWWLGSAFLVEADQFAWLMPLGVVGLPAVLALYTALAFAIARVLWTPGPMRIVALAVALTATEWLRAVLFTGFPWNEFGMALGSHLVLAQFASVAGLHGLTFLTVLICASPAMFGSAMRPAERWTAPLLAAAALALLAAFGLVRLQTGRPGMQEGVRLRIVQPNIPQDDKFRPENRDAIMARYLSMSDRATSPENSGVAGVTHLFWPESSFPFVLARDPTALAQIAQLLPKGAVLITGAVRSAEPLPGERGRRYFNAVQVVGDDGSILDSSDKAHLVPFGEYLPFNDALTALGLRQFVVAPGGFEAGARRKMLKAPGLPPAAPLICYEAIFPGQARPEQGEPGLMINLTNDAWFGLTPGPHQHFAQARLRSIEEGLPMVRAANDGISAVIDPYGRVLGSLPLGVDGVLDSRLPKPIEATLFSRAGDGPTALMLGLAFLLIGLTIRQNAV</sequence>
<dbReference type="RefSeq" id="WP_406855659.1">
    <property type="nucleotide sequence ID" value="NZ_CP157484.1"/>
</dbReference>
<feature type="transmembrane region" description="Helical" evidence="9">
    <location>
        <begin position="171"/>
        <end position="196"/>
    </location>
</feature>
<accession>A0AAU7JEL2</accession>
<comment type="catalytic activity">
    <reaction evidence="9">
        <text>N-terminal S-1,2-diacyl-sn-glyceryl-L-cysteinyl-[lipoprotein] + a glycerophospholipid = N-acyl-S-1,2-diacyl-sn-glyceryl-L-cysteinyl-[lipoprotein] + a 2-acyl-sn-glycero-3-phospholipid + H(+)</text>
        <dbReference type="Rhea" id="RHEA:48228"/>
        <dbReference type="Rhea" id="RHEA-COMP:14681"/>
        <dbReference type="Rhea" id="RHEA-COMP:14684"/>
        <dbReference type="ChEBI" id="CHEBI:15378"/>
        <dbReference type="ChEBI" id="CHEBI:136912"/>
        <dbReference type="ChEBI" id="CHEBI:140656"/>
        <dbReference type="ChEBI" id="CHEBI:140657"/>
        <dbReference type="ChEBI" id="CHEBI:140660"/>
        <dbReference type="EC" id="2.3.1.269"/>
    </reaction>
</comment>
<dbReference type="InterPro" id="IPR003010">
    <property type="entry name" value="C-N_Hydrolase"/>
</dbReference>
<keyword evidence="6 9" id="KW-1133">Transmembrane helix</keyword>
<evidence type="ECO:0000256" key="7">
    <source>
        <dbReference type="ARBA" id="ARBA00023136"/>
    </source>
</evidence>
<comment type="function">
    <text evidence="9">Catalyzes the phospholipid dependent N-acylation of the N-terminal cysteine of apolipoprotein, the last step in lipoprotein maturation.</text>
</comment>
<feature type="transmembrane region" description="Helical" evidence="9">
    <location>
        <begin position="101"/>
        <end position="124"/>
    </location>
</feature>
<dbReference type="Pfam" id="PF20154">
    <property type="entry name" value="LNT_N"/>
    <property type="match status" value="1"/>
</dbReference>
<dbReference type="CDD" id="cd07571">
    <property type="entry name" value="ALP_N-acyl_transferase"/>
    <property type="match status" value="1"/>
</dbReference>
<feature type="domain" description="CN hydrolase" evidence="10">
    <location>
        <begin position="245"/>
        <end position="498"/>
    </location>
</feature>
<feature type="transmembrane region" description="Helical" evidence="9">
    <location>
        <begin position="40"/>
        <end position="59"/>
    </location>
</feature>
<feature type="transmembrane region" description="Helical" evidence="9">
    <location>
        <begin position="208"/>
        <end position="227"/>
    </location>
</feature>
<name>A0AAU7JEL2_9HYPH</name>
<dbReference type="InterPro" id="IPR045378">
    <property type="entry name" value="LNT_N"/>
</dbReference>
<keyword evidence="5 9" id="KW-0812">Transmembrane</keyword>
<dbReference type="InterPro" id="IPR004563">
    <property type="entry name" value="Apolipo_AcylTrfase"/>
</dbReference>
<dbReference type="GO" id="GO:0042158">
    <property type="term" value="P:lipoprotein biosynthetic process"/>
    <property type="evidence" value="ECO:0007669"/>
    <property type="project" value="UniProtKB-UniRule"/>
</dbReference>
<evidence type="ECO:0000313" key="11">
    <source>
        <dbReference type="EMBL" id="XBO38818.1"/>
    </source>
</evidence>
<dbReference type="PANTHER" id="PTHR38686:SF1">
    <property type="entry name" value="APOLIPOPROTEIN N-ACYLTRANSFERASE"/>
    <property type="match status" value="1"/>
</dbReference>
<dbReference type="PANTHER" id="PTHR38686">
    <property type="entry name" value="APOLIPOPROTEIN N-ACYLTRANSFERASE"/>
    <property type="match status" value="1"/>
</dbReference>
<dbReference type="SUPFAM" id="SSF56317">
    <property type="entry name" value="Carbon-nitrogen hydrolase"/>
    <property type="match status" value="1"/>
</dbReference>
<evidence type="ECO:0000256" key="6">
    <source>
        <dbReference type="ARBA" id="ARBA00022989"/>
    </source>
</evidence>
<dbReference type="EC" id="2.3.1.269" evidence="9"/>
<dbReference type="GO" id="GO:0016410">
    <property type="term" value="F:N-acyltransferase activity"/>
    <property type="evidence" value="ECO:0007669"/>
    <property type="project" value="UniProtKB-UniRule"/>
</dbReference>
<dbReference type="HAMAP" id="MF_01148">
    <property type="entry name" value="Lnt"/>
    <property type="match status" value="1"/>
</dbReference>
<protein>
    <recommendedName>
        <fullName evidence="9">Apolipoprotein N-acyltransferase</fullName>
        <shortName evidence="9">ALP N-acyltransferase</shortName>
        <ecNumber evidence="9">2.3.1.269</ecNumber>
    </recommendedName>
</protein>
<gene>
    <name evidence="9 11" type="primary">lnt</name>
    <name evidence="11" type="ORF">ABEG18_24520</name>
</gene>
<keyword evidence="3 9" id="KW-1003">Cell membrane</keyword>
<comment type="similarity">
    <text evidence="2 9">Belongs to the CN hydrolase family. Apolipoprotein N-acyltransferase subfamily.</text>
</comment>
<evidence type="ECO:0000256" key="1">
    <source>
        <dbReference type="ARBA" id="ARBA00004651"/>
    </source>
</evidence>
<reference evidence="11" key="1">
    <citation type="submission" date="2024-05" db="EMBL/GenBank/DDBJ databases">
        <authorList>
            <person name="Kim S."/>
            <person name="Heo J."/>
            <person name="Choi H."/>
            <person name="Choi Y."/>
            <person name="Kwon S.-W."/>
            <person name="Kim Y."/>
        </authorList>
    </citation>
    <scope>NUCLEOTIDE SEQUENCE</scope>
    <source>
        <strain evidence="11">KACC 23698</strain>
    </source>
</reference>
<evidence type="ECO:0000256" key="8">
    <source>
        <dbReference type="ARBA" id="ARBA00023315"/>
    </source>
</evidence>
<evidence type="ECO:0000256" key="3">
    <source>
        <dbReference type="ARBA" id="ARBA00022475"/>
    </source>
</evidence>
<dbReference type="NCBIfam" id="TIGR00546">
    <property type="entry name" value="lnt"/>
    <property type="match status" value="1"/>
</dbReference>
<feature type="transmembrane region" description="Helical" evidence="9">
    <location>
        <begin position="71"/>
        <end position="89"/>
    </location>
</feature>
<dbReference type="AlphaFoldDB" id="A0AAU7JEL2"/>
<comment type="subcellular location">
    <subcellularLocation>
        <location evidence="1 9">Cell membrane</location>
        <topology evidence="1 9">Multi-pass membrane protein</topology>
    </subcellularLocation>
</comment>
<keyword evidence="8 9" id="KW-0012">Acyltransferase</keyword>
<dbReference type="InterPro" id="IPR036526">
    <property type="entry name" value="C-N_Hydrolase_sf"/>
</dbReference>
<evidence type="ECO:0000256" key="9">
    <source>
        <dbReference type="HAMAP-Rule" id="MF_01148"/>
    </source>
</evidence>
<proteinExistence type="inferred from homology"/>
<dbReference type="EMBL" id="CP157484">
    <property type="protein sequence ID" value="XBO38818.1"/>
    <property type="molecule type" value="Genomic_DNA"/>
</dbReference>
<evidence type="ECO:0000256" key="2">
    <source>
        <dbReference type="ARBA" id="ARBA00010065"/>
    </source>
</evidence>
<dbReference type="Gene3D" id="3.60.110.10">
    <property type="entry name" value="Carbon-nitrogen hydrolase"/>
    <property type="match status" value="1"/>
</dbReference>
<evidence type="ECO:0000256" key="5">
    <source>
        <dbReference type="ARBA" id="ARBA00022692"/>
    </source>
</evidence>
<organism evidence="11">
    <name type="scientific">Alsobacter sp. KACC 23698</name>
    <dbReference type="NCBI Taxonomy" id="3149229"/>
    <lineage>
        <taxon>Bacteria</taxon>
        <taxon>Pseudomonadati</taxon>
        <taxon>Pseudomonadota</taxon>
        <taxon>Alphaproteobacteria</taxon>
        <taxon>Hyphomicrobiales</taxon>
        <taxon>Alsobacteraceae</taxon>
        <taxon>Alsobacter</taxon>
    </lineage>
</organism>
<dbReference type="PROSITE" id="PS50263">
    <property type="entry name" value="CN_HYDROLASE"/>
    <property type="match status" value="1"/>
</dbReference>
<comment type="pathway">
    <text evidence="9">Protein modification; lipoprotein biosynthesis (N-acyl transfer).</text>
</comment>
<dbReference type="GO" id="GO:0005886">
    <property type="term" value="C:plasma membrane"/>
    <property type="evidence" value="ECO:0007669"/>
    <property type="project" value="UniProtKB-SubCell"/>
</dbReference>
<keyword evidence="7 9" id="KW-0472">Membrane</keyword>
<evidence type="ECO:0000256" key="4">
    <source>
        <dbReference type="ARBA" id="ARBA00022679"/>
    </source>
</evidence>
<evidence type="ECO:0000259" key="10">
    <source>
        <dbReference type="PROSITE" id="PS50263"/>
    </source>
</evidence>